<dbReference type="EMBL" id="UINC01197289">
    <property type="protein sequence ID" value="SVE14696.1"/>
    <property type="molecule type" value="Genomic_DNA"/>
</dbReference>
<feature type="non-terminal residue" evidence="2">
    <location>
        <position position="1"/>
    </location>
</feature>
<name>A0A383B3E1_9ZZZZ</name>
<organism evidence="2">
    <name type="scientific">marine metagenome</name>
    <dbReference type="NCBI Taxonomy" id="408172"/>
    <lineage>
        <taxon>unclassified sequences</taxon>
        <taxon>metagenomes</taxon>
        <taxon>ecological metagenomes</taxon>
    </lineage>
</organism>
<dbReference type="NCBIfam" id="TIGR04183">
    <property type="entry name" value="Por_Secre_tail"/>
    <property type="match status" value="1"/>
</dbReference>
<dbReference type="AlphaFoldDB" id="A0A383B3E1"/>
<dbReference type="InterPro" id="IPR025965">
    <property type="entry name" value="FlgD/Vpr_Ig-like"/>
</dbReference>
<accession>A0A383B3E1</accession>
<reference evidence="2" key="1">
    <citation type="submission" date="2018-05" db="EMBL/GenBank/DDBJ databases">
        <authorList>
            <person name="Lanie J.A."/>
            <person name="Ng W.-L."/>
            <person name="Kazmierczak K.M."/>
            <person name="Andrzejewski T.M."/>
            <person name="Davidsen T.M."/>
            <person name="Wayne K.J."/>
            <person name="Tettelin H."/>
            <person name="Glass J.I."/>
            <person name="Rusch D."/>
            <person name="Podicherti R."/>
            <person name="Tsui H.-C.T."/>
            <person name="Winkler M.E."/>
        </authorList>
    </citation>
    <scope>NUCLEOTIDE SEQUENCE</scope>
</reference>
<dbReference type="Pfam" id="PF13860">
    <property type="entry name" value="FlgD_ig"/>
    <property type="match status" value="1"/>
</dbReference>
<dbReference type="InterPro" id="IPR026444">
    <property type="entry name" value="Secre_tail"/>
</dbReference>
<proteinExistence type="predicted"/>
<sequence length="86" mass="9540">AYPNPFNTETLIPFGIAGAYTSVELTVYDLLGRRVRTLFTGVLPAGEHRYTWDGRGDNGITAGSGSYFVELRQGEKRQAQKMTLLK</sequence>
<evidence type="ECO:0000313" key="2">
    <source>
        <dbReference type="EMBL" id="SVE14696.1"/>
    </source>
</evidence>
<gene>
    <name evidence="2" type="ORF">METZ01_LOCUS467550</name>
</gene>
<protein>
    <recommendedName>
        <fullName evidence="1">FlgD/Vpr Ig-like domain-containing protein</fullName>
    </recommendedName>
</protein>
<dbReference type="Gene3D" id="2.60.40.4070">
    <property type="match status" value="1"/>
</dbReference>
<evidence type="ECO:0000259" key="1">
    <source>
        <dbReference type="Pfam" id="PF13860"/>
    </source>
</evidence>
<feature type="domain" description="FlgD/Vpr Ig-like" evidence="1">
    <location>
        <begin position="16"/>
        <end position="71"/>
    </location>
</feature>